<keyword evidence="1" id="KW-0378">Hydrolase</keyword>
<evidence type="ECO:0000313" key="2">
    <source>
        <dbReference type="EMBL" id="KAK1387833.1"/>
    </source>
</evidence>
<dbReference type="Proteomes" id="UP001237642">
    <property type="component" value="Unassembled WGS sequence"/>
</dbReference>
<dbReference type="EC" id="3.2.2.22" evidence="1"/>
<keyword evidence="1" id="KW-0800">Toxin</keyword>
<sequence length="365" mass="42251">MNRARELLEMHGQHDVRNLNLGDSYGPLEAASGHRRRDIVINQARPIRSHIQSHFLGGLIMPDNLLMLEHGWGRGWYRMQHPFTTQHIITYGLLHHPHNALSLHDIEEIYSIIIIGMADPPTYSLVSEHFQPNVNVLQVNALNLYYDTHLTHVRFRNGNDELTLFVRSHDLYIVGFEVNDGTAYLLHHDLDLFLEPILHVGDFVLVLGGLPLHYLQREWMIQVDRIKFPHDLMNRARGSLEMHGQHDVRNLNLGDSYGSLEADSGHRRRDIVINQVGLFETFQGPIRSDIQSHFLGGLIMFDNMLMLEHGWEKGSYRLEHPFATQHILMYGLLHHIHNASSLHDMEEIYSIIIRDMADPPDYRPS</sequence>
<dbReference type="GO" id="GO:0030598">
    <property type="term" value="F:rRNA N-glycosylase activity"/>
    <property type="evidence" value="ECO:0007669"/>
    <property type="project" value="UniProtKB-EC"/>
</dbReference>
<proteinExistence type="inferred from homology"/>
<dbReference type="GO" id="GO:0006952">
    <property type="term" value="P:defense response"/>
    <property type="evidence" value="ECO:0007669"/>
    <property type="project" value="UniProtKB-KW"/>
</dbReference>
<dbReference type="InterPro" id="IPR001574">
    <property type="entry name" value="Ribosome_inactivat_prot"/>
</dbReference>
<comment type="caution">
    <text evidence="2">The sequence shown here is derived from an EMBL/GenBank/DDBJ whole genome shotgun (WGS) entry which is preliminary data.</text>
</comment>
<dbReference type="SUPFAM" id="SSF56371">
    <property type="entry name" value="Ribosome inactivating proteins (RIP)"/>
    <property type="match status" value="1"/>
</dbReference>
<dbReference type="GO" id="GO:0017148">
    <property type="term" value="P:negative regulation of translation"/>
    <property type="evidence" value="ECO:0007669"/>
    <property type="project" value="UniProtKB-KW"/>
</dbReference>
<evidence type="ECO:0000256" key="1">
    <source>
        <dbReference type="RuleBase" id="RU004915"/>
    </source>
</evidence>
<keyword evidence="1" id="KW-0652">Protein synthesis inhibitor</keyword>
<reference evidence="2" key="2">
    <citation type="submission" date="2023-05" db="EMBL/GenBank/DDBJ databases">
        <authorList>
            <person name="Schelkunov M.I."/>
        </authorList>
    </citation>
    <scope>NUCLEOTIDE SEQUENCE</scope>
    <source>
        <strain evidence="2">Hsosn_3</strain>
        <tissue evidence="2">Leaf</tissue>
    </source>
</reference>
<dbReference type="InterPro" id="IPR016138">
    <property type="entry name" value="Ribosome_inactivat_prot_sub1"/>
</dbReference>
<organism evidence="2 3">
    <name type="scientific">Heracleum sosnowskyi</name>
    <dbReference type="NCBI Taxonomy" id="360622"/>
    <lineage>
        <taxon>Eukaryota</taxon>
        <taxon>Viridiplantae</taxon>
        <taxon>Streptophyta</taxon>
        <taxon>Embryophyta</taxon>
        <taxon>Tracheophyta</taxon>
        <taxon>Spermatophyta</taxon>
        <taxon>Magnoliopsida</taxon>
        <taxon>eudicotyledons</taxon>
        <taxon>Gunneridae</taxon>
        <taxon>Pentapetalae</taxon>
        <taxon>asterids</taxon>
        <taxon>campanulids</taxon>
        <taxon>Apiales</taxon>
        <taxon>Apiaceae</taxon>
        <taxon>Apioideae</taxon>
        <taxon>apioid superclade</taxon>
        <taxon>Tordylieae</taxon>
        <taxon>Tordyliinae</taxon>
        <taxon>Heracleum</taxon>
    </lineage>
</organism>
<keyword evidence="3" id="KW-1185">Reference proteome</keyword>
<dbReference type="AlphaFoldDB" id="A0AAD8IMH0"/>
<evidence type="ECO:0000313" key="3">
    <source>
        <dbReference type="Proteomes" id="UP001237642"/>
    </source>
</evidence>
<dbReference type="GO" id="GO:0090729">
    <property type="term" value="F:toxin activity"/>
    <property type="evidence" value="ECO:0007669"/>
    <property type="project" value="UniProtKB-KW"/>
</dbReference>
<name>A0AAD8IMH0_9APIA</name>
<keyword evidence="1" id="KW-0611">Plant defense</keyword>
<protein>
    <recommendedName>
        <fullName evidence="1">rRNA N-glycosylase</fullName>
        <ecNumber evidence="1">3.2.2.22</ecNumber>
    </recommendedName>
</protein>
<accession>A0AAD8IMH0</accession>
<dbReference type="EMBL" id="JAUIZM010000004">
    <property type="protein sequence ID" value="KAK1387833.1"/>
    <property type="molecule type" value="Genomic_DNA"/>
</dbReference>
<gene>
    <name evidence="2" type="ORF">POM88_016011</name>
</gene>
<dbReference type="Pfam" id="PF00161">
    <property type="entry name" value="RIP"/>
    <property type="match status" value="1"/>
</dbReference>
<dbReference type="Gene3D" id="3.40.420.10">
    <property type="entry name" value="Ricin (A subunit), domain 1"/>
    <property type="match status" value="1"/>
</dbReference>
<reference evidence="2" key="1">
    <citation type="submission" date="2023-02" db="EMBL/GenBank/DDBJ databases">
        <title>Genome of toxic invasive species Heracleum sosnowskyi carries increased number of genes despite the absence of recent whole-genome duplications.</title>
        <authorList>
            <person name="Schelkunov M."/>
            <person name="Shtratnikova V."/>
            <person name="Makarenko M."/>
            <person name="Klepikova A."/>
            <person name="Omelchenko D."/>
            <person name="Novikova G."/>
            <person name="Obukhova E."/>
            <person name="Bogdanov V."/>
            <person name="Penin A."/>
            <person name="Logacheva M."/>
        </authorList>
    </citation>
    <scope>NUCLEOTIDE SEQUENCE</scope>
    <source>
        <strain evidence="2">Hsosn_3</strain>
        <tissue evidence="2">Leaf</tissue>
    </source>
</reference>
<dbReference type="InterPro" id="IPR036041">
    <property type="entry name" value="Ribosome-inact_prot_sf"/>
</dbReference>
<comment type="similarity">
    <text evidence="1">Belongs to the ribosome-inactivating protein family.</text>
</comment>
<comment type="catalytic activity">
    <reaction evidence="1">
        <text>Endohydrolysis of the N-glycosidic bond at one specific adenosine on the 28S rRNA.</text>
        <dbReference type="EC" id="3.2.2.22"/>
    </reaction>
</comment>